<name>A0A6G1BLD4_9ORYZ</name>
<keyword evidence="2" id="KW-1185">Reference proteome</keyword>
<dbReference type="Gene3D" id="3.90.660.10">
    <property type="match status" value="1"/>
</dbReference>
<reference evidence="1 2" key="1">
    <citation type="submission" date="2019-11" db="EMBL/GenBank/DDBJ databases">
        <title>Whole genome sequence of Oryza granulata.</title>
        <authorList>
            <person name="Li W."/>
        </authorList>
    </citation>
    <scope>NUCLEOTIDE SEQUENCE [LARGE SCALE GENOMIC DNA]</scope>
    <source>
        <strain evidence="2">cv. Menghai</strain>
        <tissue evidence="1">Leaf</tissue>
    </source>
</reference>
<evidence type="ECO:0000313" key="2">
    <source>
        <dbReference type="Proteomes" id="UP000479710"/>
    </source>
</evidence>
<dbReference type="EMBL" id="SPHZ02000012">
    <property type="protein sequence ID" value="KAF0888769.1"/>
    <property type="molecule type" value="Genomic_DNA"/>
</dbReference>
<dbReference type="OrthoDB" id="417877at2759"/>
<dbReference type="AlphaFoldDB" id="A0A6G1BLD4"/>
<dbReference type="Proteomes" id="UP000479710">
    <property type="component" value="Unassembled WGS sequence"/>
</dbReference>
<gene>
    <name evidence="1" type="ORF">E2562_017775</name>
</gene>
<evidence type="ECO:0000313" key="1">
    <source>
        <dbReference type="EMBL" id="KAF0888769.1"/>
    </source>
</evidence>
<organism evidence="1 2">
    <name type="scientific">Oryza meyeriana var. granulata</name>
    <dbReference type="NCBI Taxonomy" id="110450"/>
    <lineage>
        <taxon>Eukaryota</taxon>
        <taxon>Viridiplantae</taxon>
        <taxon>Streptophyta</taxon>
        <taxon>Embryophyta</taxon>
        <taxon>Tracheophyta</taxon>
        <taxon>Spermatophyta</taxon>
        <taxon>Magnoliopsida</taxon>
        <taxon>Liliopsida</taxon>
        <taxon>Poales</taxon>
        <taxon>Poaceae</taxon>
        <taxon>BOP clade</taxon>
        <taxon>Oryzoideae</taxon>
        <taxon>Oryzeae</taxon>
        <taxon>Oryzinae</taxon>
        <taxon>Oryza</taxon>
        <taxon>Oryza meyeriana</taxon>
    </lineage>
</organism>
<protein>
    <submittedName>
        <fullName evidence="1">Uncharacterized protein</fullName>
    </submittedName>
</protein>
<comment type="caution">
    <text evidence="1">The sequence shown here is derived from an EMBL/GenBank/DDBJ whole genome shotgun (WGS) entry which is preliminary data.</text>
</comment>
<dbReference type="PANTHER" id="PTHR16128">
    <property type="entry name" value="FAD/NAD(P)-BINDING OXIDOREDUCTASE FAMILY PROTEIN"/>
    <property type="match status" value="1"/>
</dbReference>
<sequence>MPGLIFSPLLLQEMHRLGGRMATRVVAAGDRQGQQLVFDHAAQFFTTSDERFKRVVDEWIDKGLVHKWRGLISELEAGGHFRPIPSSTPRYIGMNGMRPLVDAILPESRLYAEMLAQLLLKKKGDPKIGDSETMFCIAQSEVWVEWHSQCGQRLAWALRRQSYWTYIGWVLPKKDGIKLLDAVHWIRARLRWLGKCNAWRWPNVWRLWPQPYANYGA</sequence>
<proteinExistence type="predicted"/>
<dbReference type="PANTHER" id="PTHR16128:SF8">
    <property type="entry name" value="EXPRESSED PROTEIN"/>
    <property type="match status" value="1"/>
</dbReference>
<accession>A0A6G1BLD4</accession>